<dbReference type="Proteomes" id="UP001358586">
    <property type="component" value="Chromosome 7"/>
</dbReference>
<comment type="caution">
    <text evidence="1">The sequence shown here is derived from an EMBL/GenBank/DDBJ whole genome shotgun (WGS) entry which is preliminary data.</text>
</comment>
<reference evidence="1 2" key="1">
    <citation type="submission" date="2023-03" db="EMBL/GenBank/DDBJ databases">
        <title>WGS of Gossypium arboreum.</title>
        <authorList>
            <person name="Yu D."/>
        </authorList>
    </citation>
    <scope>NUCLEOTIDE SEQUENCE [LARGE SCALE GENOMIC DNA]</scope>
    <source>
        <tissue evidence="1">Leaf</tissue>
    </source>
</reference>
<proteinExistence type="predicted"/>
<keyword evidence="2" id="KW-1185">Reference proteome</keyword>
<protein>
    <submittedName>
        <fullName evidence="1">Uncharacterized protein</fullName>
    </submittedName>
</protein>
<organism evidence="1 2">
    <name type="scientific">Gossypium arboreum</name>
    <name type="common">Tree cotton</name>
    <name type="synonym">Gossypium nanking</name>
    <dbReference type="NCBI Taxonomy" id="29729"/>
    <lineage>
        <taxon>Eukaryota</taxon>
        <taxon>Viridiplantae</taxon>
        <taxon>Streptophyta</taxon>
        <taxon>Embryophyta</taxon>
        <taxon>Tracheophyta</taxon>
        <taxon>Spermatophyta</taxon>
        <taxon>Magnoliopsida</taxon>
        <taxon>eudicotyledons</taxon>
        <taxon>Gunneridae</taxon>
        <taxon>Pentapetalae</taxon>
        <taxon>rosids</taxon>
        <taxon>malvids</taxon>
        <taxon>Malvales</taxon>
        <taxon>Malvaceae</taxon>
        <taxon>Malvoideae</taxon>
        <taxon>Gossypium</taxon>
    </lineage>
</organism>
<sequence>MIALHFHHKKEVLIHVRLLNRELAMENESFDKVEDSATVRIRFEKTQLEKGDSLTERYVSELWDFTRIDMTQYNLQELKEIWVQWNDEII</sequence>
<evidence type="ECO:0000313" key="2">
    <source>
        <dbReference type="Proteomes" id="UP001358586"/>
    </source>
</evidence>
<accession>A0ABR0PCQ7</accession>
<gene>
    <name evidence="1" type="ORF">PVK06_023958</name>
</gene>
<dbReference type="EMBL" id="JARKNE010000007">
    <property type="protein sequence ID" value="KAK5819002.1"/>
    <property type="molecule type" value="Genomic_DNA"/>
</dbReference>
<evidence type="ECO:0000313" key="1">
    <source>
        <dbReference type="EMBL" id="KAK5819002.1"/>
    </source>
</evidence>
<name>A0ABR0PCQ7_GOSAR</name>